<name>B8J5V1_ANAD2</name>
<proteinExistence type="predicted"/>
<evidence type="ECO:0000256" key="1">
    <source>
        <dbReference type="SAM" id="MobiDB-lite"/>
    </source>
</evidence>
<accession>B8J5V1</accession>
<evidence type="ECO:0000313" key="2">
    <source>
        <dbReference type="EMBL" id="ACL65048.1"/>
    </source>
</evidence>
<feature type="compositionally biased region" description="Low complexity" evidence="1">
    <location>
        <begin position="12"/>
        <end position="28"/>
    </location>
</feature>
<gene>
    <name evidence="2" type="ordered locus">A2cp1_1706</name>
</gene>
<feature type="compositionally biased region" description="Basic and acidic residues" evidence="1">
    <location>
        <begin position="1"/>
        <end position="11"/>
    </location>
</feature>
<dbReference type="KEGG" id="acp:A2cp1_1706"/>
<dbReference type="Proteomes" id="UP000007089">
    <property type="component" value="Chromosome"/>
</dbReference>
<dbReference type="EMBL" id="CP001359">
    <property type="protein sequence ID" value="ACL65048.1"/>
    <property type="molecule type" value="Genomic_DNA"/>
</dbReference>
<dbReference type="HOGENOM" id="CLU_084188_0_0_7"/>
<keyword evidence="3" id="KW-1185">Reference proteome</keyword>
<dbReference type="RefSeq" id="WP_012632975.1">
    <property type="nucleotide sequence ID" value="NC_011891.1"/>
</dbReference>
<dbReference type="AlphaFoldDB" id="B8J5V1"/>
<organism evidence="2 3">
    <name type="scientific">Anaeromyxobacter dehalogenans (strain ATCC BAA-258 / DSM 21875 / 2CP-1)</name>
    <dbReference type="NCBI Taxonomy" id="455488"/>
    <lineage>
        <taxon>Bacteria</taxon>
        <taxon>Pseudomonadati</taxon>
        <taxon>Myxococcota</taxon>
        <taxon>Myxococcia</taxon>
        <taxon>Myxococcales</taxon>
        <taxon>Cystobacterineae</taxon>
        <taxon>Anaeromyxobacteraceae</taxon>
        <taxon>Anaeromyxobacter</taxon>
    </lineage>
</organism>
<protein>
    <submittedName>
        <fullName evidence="2">Uncharacterized protein</fullName>
    </submittedName>
</protein>
<evidence type="ECO:0000313" key="3">
    <source>
        <dbReference type="Proteomes" id="UP000007089"/>
    </source>
</evidence>
<feature type="region of interest" description="Disordered" evidence="1">
    <location>
        <begin position="1"/>
        <end position="28"/>
    </location>
</feature>
<reference evidence="2" key="1">
    <citation type="submission" date="2009-01" db="EMBL/GenBank/DDBJ databases">
        <title>Complete sequence of Anaeromyxobacter dehalogenans 2CP-1.</title>
        <authorList>
            <consortium name="US DOE Joint Genome Institute"/>
            <person name="Lucas S."/>
            <person name="Copeland A."/>
            <person name="Lapidus A."/>
            <person name="Glavina del Rio T."/>
            <person name="Dalin E."/>
            <person name="Tice H."/>
            <person name="Bruce D."/>
            <person name="Goodwin L."/>
            <person name="Pitluck S."/>
            <person name="Saunders E."/>
            <person name="Brettin T."/>
            <person name="Detter J.C."/>
            <person name="Han C."/>
            <person name="Larimer F."/>
            <person name="Land M."/>
            <person name="Hauser L."/>
            <person name="Kyrpides N."/>
            <person name="Ovchinnikova G."/>
            <person name="Beliaev A.S."/>
            <person name="Richardson P."/>
        </authorList>
    </citation>
    <scope>NUCLEOTIDE SEQUENCE</scope>
    <source>
        <strain evidence="2">2CP-1</strain>
    </source>
</reference>
<sequence length="283" mass="30339">MRERPGARELEAAAAARPPRAGRARAPASEPLAMLVRRGLDPRLSRPDLPFDPALPAPALDAIAARLGHYAFRLFLRGAILAPAGFLPSEATRYVDAARARAMAEDCVALGLAERRPRGRYRLLRRARSFGGTLEWWVARELSSRLGLQVATGVRSGAPGVGGDLDVVAAAEGRLVYLELKSGPPKHLMPAEADAFVRRLRALRPDVALFAIDTALRLGDKVLPLLGRALVGPGGAAPEPRRVVRDTWALGPHLYVASAKEDLIENLSRALAEGLRALAPDPP</sequence>